<sequence>MKDQNVTFWVLVQSTTIQTQQT</sequence>
<reference evidence="1" key="2">
    <citation type="journal article" date="2015" name="Data Brief">
        <title>Shoot transcriptome of the giant reed, Arundo donax.</title>
        <authorList>
            <person name="Barrero R.A."/>
            <person name="Guerrero F.D."/>
            <person name="Moolhuijzen P."/>
            <person name="Goolsby J.A."/>
            <person name="Tidwell J."/>
            <person name="Bellgard S.E."/>
            <person name="Bellgard M.I."/>
        </authorList>
    </citation>
    <scope>NUCLEOTIDE SEQUENCE</scope>
    <source>
        <tissue evidence="1">Shoot tissue taken approximately 20 cm above the soil surface</tissue>
    </source>
</reference>
<evidence type="ECO:0000313" key="1">
    <source>
        <dbReference type="EMBL" id="JAD73804.1"/>
    </source>
</evidence>
<reference evidence="1" key="1">
    <citation type="submission" date="2014-09" db="EMBL/GenBank/DDBJ databases">
        <authorList>
            <person name="Magalhaes I.L.F."/>
            <person name="Oliveira U."/>
            <person name="Santos F.R."/>
            <person name="Vidigal T.H.D.A."/>
            <person name="Brescovit A.D."/>
            <person name="Santos A.J."/>
        </authorList>
    </citation>
    <scope>NUCLEOTIDE SEQUENCE</scope>
    <source>
        <tissue evidence="1">Shoot tissue taken approximately 20 cm above the soil surface</tissue>
    </source>
</reference>
<dbReference type="AlphaFoldDB" id="A0A0A9CBW8"/>
<organism evidence="1">
    <name type="scientific">Arundo donax</name>
    <name type="common">Giant reed</name>
    <name type="synonym">Donax arundinaceus</name>
    <dbReference type="NCBI Taxonomy" id="35708"/>
    <lineage>
        <taxon>Eukaryota</taxon>
        <taxon>Viridiplantae</taxon>
        <taxon>Streptophyta</taxon>
        <taxon>Embryophyta</taxon>
        <taxon>Tracheophyta</taxon>
        <taxon>Spermatophyta</taxon>
        <taxon>Magnoliopsida</taxon>
        <taxon>Liliopsida</taxon>
        <taxon>Poales</taxon>
        <taxon>Poaceae</taxon>
        <taxon>PACMAD clade</taxon>
        <taxon>Arundinoideae</taxon>
        <taxon>Arundineae</taxon>
        <taxon>Arundo</taxon>
    </lineage>
</organism>
<name>A0A0A9CBW8_ARUDO</name>
<accession>A0A0A9CBW8</accession>
<proteinExistence type="predicted"/>
<protein>
    <submittedName>
        <fullName evidence="1">Uncharacterized protein</fullName>
    </submittedName>
</protein>
<dbReference type="EMBL" id="GBRH01224091">
    <property type="protein sequence ID" value="JAD73804.1"/>
    <property type="molecule type" value="Transcribed_RNA"/>
</dbReference>